<evidence type="ECO:0000313" key="2">
    <source>
        <dbReference type="EMBL" id="CPR17477.1"/>
    </source>
</evidence>
<accession>A0A0D6JD61</accession>
<name>A0A0D6JD61_9HYPH</name>
<protein>
    <recommendedName>
        <fullName evidence="4">Integral membrane protein CcmA involved in cell shape determination</fullName>
    </recommendedName>
</protein>
<evidence type="ECO:0000256" key="1">
    <source>
        <dbReference type="ARBA" id="ARBA00044755"/>
    </source>
</evidence>
<dbReference type="InterPro" id="IPR007607">
    <property type="entry name" value="BacA/B"/>
</dbReference>
<dbReference type="Proteomes" id="UP000033187">
    <property type="component" value="Chromosome 1"/>
</dbReference>
<comment type="similarity">
    <text evidence="1">Belongs to the bactofilin family.</text>
</comment>
<dbReference type="PANTHER" id="PTHR35024">
    <property type="entry name" value="HYPOTHETICAL CYTOSOLIC PROTEIN"/>
    <property type="match status" value="1"/>
</dbReference>
<sequence>MFKSNSSGVANKMHGSVTPLGSHVSIDGDVEIAGDVTLTGRIAGSLRCRALVVEPDGELQGFAVCDSIVIFGTVIGQIYANTITLKGGCTVEGEAYHQQLILENDAYFEGKSRRHEDPKSLADFEDDPR</sequence>
<reference evidence="3" key="1">
    <citation type="submission" date="2015-02" db="EMBL/GenBank/DDBJ databases">
        <authorList>
            <person name="Chooi Y.-H."/>
        </authorList>
    </citation>
    <scope>NUCLEOTIDE SEQUENCE [LARGE SCALE GENOMIC DNA]</scope>
    <source>
        <strain evidence="3">strain Y</strain>
    </source>
</reference>
<dbReference type="OrthoDB" id="5738271at2"/>
<keyword evidence="3" id="KW-1185">Reference proteome</keyword>
<dbReference type="PANTHER" id="PTHR35024:SF4">
    <property type="entry name" value="POLYMER-FORMING CYTOSKELETAL PROTEIN"/>
    <property type="match status" value="1"/>
</dbReference>
<dbReference type="RefSeq" id="WP_046477348.1">
    <property type="nucleotide sequence ID" value="NZ_LN829118.1"/>
</dbReference>
<organism evidence="2 3">
    <name type="scientific">Candidatus Filomicrobium marinum</name>
    <dbReference type="NCBI Taxonomy" id="1608628"/>
    <lineage>
        <taxon>Bacteria</taxon>
        <taxon>Pseudomonadati</taxon>
        <taxon>Pseudomonadota</taxon>
        <taxon>Alphaproteobacteria</taxon>
        <taxon>Hyphomicrobiales</taxon>
        <taxon>Hyphomicrobiaceae</taxon>
        <taxon>Filomicrobium</taxon>
    </lineage>
</organism>
<evidence type="ECO:0000313" key="3">
    <source>
        <dbReference type="Proteomes" id="UP000033187"/>
    </source>
</evidence>
<evidence type="ECO:0008006" key="4">
    <source>
        <dbReference type="Google" id="ProtNLM"/>
    </source>
</evidence>
<dbReference type="EMBL" id="LN829119">
    <property type="protein sequence ID" value="CPR17477.1"/>
    <property type="molecule type" value="Genomic_DNA"/>
</dbReference>
<dbReference type="KEGG" id="fiy:BN1229_v1_1274"/>
<dbReference type="KEGG" id="fil:BN1229_v1_1276"/>
<proteinExistence type="inferred from homology"/>
<gene>
    <name evidence="2" type="ORF">YBN1229_v1_1274</name>
</gene>
<dbReference type="AlphaFoldDB" id="A0A0D6JD61"/>
<dbReference type="Pfam" id="PF04519">
    <property type="entry name" value="Bactofilin"/>
    <property type="match status" value="1"/>
</dbReference>